<dbReference type="STRING" id="908615.SAMN05421540_103182"/>
<keyword evidence="1" id="KW-0812">Transmembrane</keyword>
<dbReference type="EMBL" id="FNQF01000003">
    <property type="protein sequence ID" value="SEA12235.1"/>
    <property type="molecule type" value="Genomic_DNA"/>
</dbReference>
<evidence type="ECO:0000313" key="2">
    <source>
        <dbReference type="EMBL" id="SEA12235.1"/>
    </source>
</evidence>
<sequence>MFEKQLTMRHTNKDKLFKGIKFLAGALPLFFLGPTIMYSAFSNQDKPLYWPVLIFSFLVCAGAMFLMFRGIKTIMSSMFDD</sequence>
<dbReference type="Proteomes" id="UP000198820">
    <property type="component" value="Unassembled WGS sequence"/>
</dbReference>
<dbReference type="Pfam" id="PF19589">
    <property type="entry name" value="DUF6095"/>
    <property type="match status" value="1"/>
</dbReference>
<evidence type="ECO:0000256" key="1">
    <source>
        <dbReference type="SAM" id="Phobius"/>
    </source>
</evidence>
<accession>A0A1H3YL22</accession>
<protein>
    <submittedName>
        <fullName evidence="2">Uncharacterized protein</fullName>
    </submittedName>
</protein>
<feature type="transmembrane region" description="Helical" evidence="1">
    <location>
        <begin position="20"/>
        <end position="41"/>
    </location>
</feature>
<dbReference type="AlphaFoldDB" id="A0A1H3YL22"/>
<feature type="transmembrane region" description="Helical" evidence="1">
    <location>
        <begin position="47"/>
        <end position="68"/>
    </location>
</feature>
<dbReference type="InterPro" id="IPR046077">
    <property type="entry name" value="DUF6095"/>
</dbReference>
<reference evidence="2 3" key="1">
    <citation type="submission" date="2016-10" db="EMBL/GenBank/DDBJ databases">
        <authorList>
            <person name="de Groot N.N."/>
        </authorList>
    </citation>
    <scope>NUCLEOTIDE SEQUENCE [LARGE SCALE GENOMIC DNA]</scope>
    <source>
        <strain evidence="2 3">DSM 23581</strain>
    </source>
</reference>
<organism evidence="2 3">
    <name type="scientific">Psychroflexus halocasei</name>
    <dbReference type="NCBI Taxonomy" id="908615"/>
    <lineage>
        <taxon>Bacteria</taxon>
        <taxon>Pseudomonadati</taxon>
        <taxon>Bacteroidota</taxon>
        <taxon>Flavobacteriia</taxon>
        <taxon>Flavobacteriales</taxon>
        <taxon>Flavobacteriaceae</taxon>
        <taxon>Psychroflexus</taxon>
    </lineage>
</organism>
<keyword evidence="1" id="KW-1133">Transmembrane helix</keyword>
<evidence type="ECO:0000313" key="3">
    <source>
        <dbReference type="Proteomes" id="UP000198820"/>
    </source>
</evidence>
<gene>
    <name evidence="2" type="ORF">SAMN05421540_103182</name>
</gene>
<proteinExistence type="predicted"/>
<name>A0A1H3YL22_9FLAO</name>
<keyword evidence="3" id="KW-1185">Reference proteome</keyword>
<keyword evidence="1" id="KW-0472">Membrane</keyword>